<name>A0AAV9UWC0_9PEZI</name>
<feature type="transmembrane region" description="Helical" evidence="1">
    <location>
        <begin position="53"/>
        <end position="72"/>
    </location>
</feature>
<organism evidence="2 3">
    <name type="scientific">Orbilia brochopaga</name>
    <dbReference type="NCBI Taxonomy" id="3140254"/>
    <lineage>
        <taxon>Eukaryota</taxon>
        <taxon>Fungi</taxon>
        <taxon>Dikarya</taxon>
        <taxon>Ascomycota</taxon>
        <taxon>Pezizomycotina</taxon>
        <taxon>Orbiliomycetes</taxon>
        <taxon>Orbiliales</taxon>
        <taxon>Orbiliaceae</taxon>
        <taxon>Orbilia</taxon>
    </lineage>
</organism>
<evidence type="ECO:0008006" key="4">
    <source>
        <dbReference type="Google" id="ProtNLM"/>
    </source>
</evidence>
<keyword evidence="3" id="KW-1185">Reference proteome</keyword>
<reference evidence="2 3" key="1">
    <citation type="submission" date="2019-10" db="EMBL/GenBank/DDBJ databases">
        <authorList>
            <person name="Palmer J.M."/>
        </authorList>
    </citation>
    <scope>NUCLEOTIDE SEQUENCE [LARGE SCALE GENOMIC DNA]</scope>
    <source>
        <strain evidence="2 3">TWF696</strain>
    </source>
</reference>
<gene>
    <name evidence="2" type="ORF">TWF696_005686</name>
</gene>
<feature type="transmembrane region" description="Helical" evidence="1">
    <location>
        <begin position="79"/>
        <end position="98"/>
    </location>
</feature>
<dbReference type="AlphaFoldDB" id="A0AAV9UWC0"/>
<keyword evidence="1" id="KW-0472">Membrane</keyword>
<protein>
    <recommendedName>
        <fullName evidence="4">MARVEL domain-containing protein</fullName>
    </recommendedName>
</protein>
<proteinExistence type="predicted"/>
<accession>A0AAV9UWC0</accession>
<evidence type="ECO:0000256" key="1">
    <source>
        <dbReference type="SAM" id="Phobius"/>
    </source>
</evidence>
<comment type="caution">
    <text evidence="2">The sequence shown here is derived from an EMBL/GenBank/DDBJ whole genome shotgun (WGS) entry which is preliminary data.</text>
</comment>
<feature type="transmembrane region" description="Helical" evidence="1">
    <location>
        <begin position="12"/>
        <end position="33"/>
    </location>
</feature>
<dbReference type="EMBL" id="JAVHNQ010000004">
    <property type="protein sequence ID" value="KAK6349399.1"/>
    <property type="molecule type" value="Genomic_DNA"/>
</dbReference>
<sequence length="193" mass="21350">MGVASGISKFIIWGLRFLQFAFACILTGCFAWFHHEISKAGYESVNAVDVPLGFSVAAIFFTVFSIITVCCLRGTLQLLSAIADFCLLVGYIASAILYRHNFHIHCARNPLSVFLVYSRDSSGRFVTSGEFRNCSLVKLCAALLIIQIIFFFITMIMSMLLARRRETVAGEPAVVGEKRRFGVRRSGQTATAV</sequence>
<evidence type="ECO:0000313" key="2">
    <source>
        <dbReference type="EMBL" id="KAK6349399.1"/>
    </source>
</evidence>
<evidence type="ECO:0000313" key="3">
    <source>
        <dbReference type="Proteomes" id="UP001375240"/>
    </source>
</evidence>
<feature type="transmembrane region" description="Helical" evidence="1">
    <location>
        <begin position="136"/>
        <end position="162"/>
    </location>
</feature>
<keyword evidence="1" id="KW-1133">Transmembrane helix</keyword>
<keyword evidence="1" id="KW-0812">Transmembrane</keyword>
<dbReference type="Proteomes" id="UP001375240">
    <property type="component" value="Unassembled WGS sequence"/>
</dbReference>